<keyword evidence="3" id="KW-1185">Reference proteome</keyword>
<proteinExistence type="predicted"/>
<dbReference type="Proteomes" id="UP001058974">
    <property type="component" value="Chromosome 3"/>
</dbReference>
<dbReference type="CDD" id="cd20401">
    <property type="entry name" value="Tudor_AtPTM-like"/>
    <property type="match status" value="1"/>
</dbReference>
<accession>A0A9D4XVS9</accession>
<reference evidence="2 3" key="1">
    <citation type="journal article" date="2022" name="Nat. Genet.">
        <title>Improved pea reference genome and pan-genome highlight genomic features and evolutionary characteristics.</title>
        <authorList>
            <person name="Yang T."/>
            <person name="Liu R."/>
            <person name="Luo Y."/>
            <person name="Hu S."/>
            <person name="Wang D."/>
            <person name="Wang C."/>
            <person name="Pandey M.K."/>
            <person name="Ge S."/>
            <person name="Xu Q."/>
            <person name="Li N."/>
            <person name="Li G."/>
            <person name="Huang Y."/>
            <person name="Saxena R.K."/>
            <person name="Ji Y."/>
            <person name="Li M."/>
            <person name="Yan X."/>
            <person name="He Y."/>
            <person name="Liu Y."/>
            <person name="Wang X."/>
            <person name="Xiang C."/>
            <person name="Varshney R.K."/>
            <person name="Ding H."/>
            <person name="Gao S."/>
            <person name="Zong X."/>
        </authorList>
    </citation>
    <scope>NUCLEOTIDE SEQUENCE [LARGE SCALE GENOMIC DNA]</scope>
    <source>
        <strain evidence="2 3">cv. Zhongwan 6</strain>
    </source>
</reference>
<evidence type="ECO:0000313" key="3">
    <source>
        <dbReference type="Proteomes" id="UP001058974"/>
    </source>
</evidence>
<dbReference type="Pfam" id="PF21743">
    <property type="entry name" value="PTM_DIR17_Tudor"/>
    <property type="match status" value="1"/>
</dbReference>
<dbReference type="PANTHER" id="PTHR37384">
    <property type="entry name" value="OS01G0835600 PROTEIN"/>
    <property type="match status" value="1"/>
</dbReference>
<organism evidence="2 3">
    <name type="scientific">Pisum sativum</name>
    <name type="common">Garden pea</name>
    <name type="synonym">Lathyrus oleraceus</name>
    <dbReference type="NCBI Taxonomy" id="3888"/>
    <lineage>
        <taxon>Eukaryota</taxon>
        <taxon>Viridiplantae</taxon>
        <taxon>Streptophyta</taxon>
        <taxon>Embryophyta</taxon>
        <taxon>Tracheophyta</taxon>
        <taxon>Spermatophyta</taxon>
        <taxon>Magnoliopsida</taxon>
        <taxon>eudicotyledons</taxon>
        <taxon>Gunneridae</taxon>
        <taxon>Pentapetalae</taxon>
        <taxon>rosids</taxon>
        <taxon>fabids</taxon>
        <taxon>Fabales</taxon>
        <taxon>Fabaceae</taxon>
        <taxon>Papilionoideae</taxon>
        <taxon>50 kb inversion clade</taxon>
        <taxon>NPAAA clade</taxon>
        <taxon>Hologalegina</taxon>
        <taxon>IRL clade</taxon>
        <taxon>Fabeae</taxon>
        <taxon>Lathyrus</taxon>
    </lineage>
</organism>
<comment type="caution">
    <text evidence="2">The sequence shown here is derived from an EMBL/GenBank/DDBJ whole genome shotgun (WGS) entry which is preliminary data.</text>
</comment>
<dbReference type="Gramene" id="PSAT_LOCUS13745_t1">
    <property type="protein sequence ID" value="CAL5193963.1"/>
    <property type="gene ID" value="PSAT_LOCUS13745"/>
</dbReference>
<dbReference type="PANTHER" id="PTHR37384:SF1">
    <property type="entry name" value="OS01G0835600 PROTEIN"/>
    <property type="match status" value="1"/>
</dbReference>
<dbReference type="InterPro" id="IPR047365">
    <property type="entry name" value="Tudor_AtPTM-like"/>
</dbReference>
<gene>
    <name evidence="2" type="ORF">KIW84_031779</name>
</gene>
<evidence type="ECO:0000259" key="1">
    <source>
        <dbReference type="Pfam" id="PF21743"/>
    </source>
</evidence>
<dbReference type="EMBL" id="JAMSHJ010000003">
    <property type="protein sequence ID" value="KAI5426085.1"/>
    <property type="molecule type" value="Genomic_DNA"/>
</dbReference>
<name>A0A9D4XVS9_PEA</name>
<sequence length="142" mass="15670">MEEGKGNKQESNASATEVYAVPGEPAVVINGVPEIGGASSIVPSCDALSVSEKDGNMGLGDWFIGRDIQKLFMGSYYSGKVTEYDKETGWYRVKYEDGDTEDLDWLELKEVLRPLDVSVSLKTLANKVIRNHTQISKHKARN</sequence>
<dbReference type="Gramene" id="Psat03G0177900-T1">
    <property type="protein sequence ID" value="KAI5426085.1"/>
    <property type="gene ID" value="KIW84_031779"/>
</dbReference>
<dbReference type="Gene3D" id="2.30.30.140">
    <property type="match status" value="1"/>
</dbReference>
<dbReference type="Gramene" id="Psat7g058560.1">
    <property type="protein sequence ID" value="Psat7g058560.1.cds"/>
    <property type="gene ID" value="Psat7g058560"/>
</dbReference>
<protein>
    <recommendedName>
        <fullName evidence="1">PTM/DIR17-like Tudor domain-containing protein</fullName>
    </recommendedName>
</protein>
<evidence type="ECO:0000313" key="2">
    <source>
        <dbReference type="EMBL" id="KAI5426085.1"/>
    </source>
</evidence>
<feature type="domain" description="PTM/DIR17-like Tudor" evidence="1">
    <location>
        <begin position="65"/>
        <end position="112"/>
    </location>
</feature>
<dbReference type="AlphaFoldDB" id="A0A9D4XVS9"/>